<accession>A0A6P1DS64</accession>
<dbReference type="Pfam" id="PF02899">
    <property type="entry name" value="Phage_int_SAM_1"/>
    <property type="match status" value="1"/>
</dbReference>
<dbReference type="InterPro" id="IPR050090">
    <property type="entry name" value="Tyrosine_recombinase_XerCD"/>
</dbReference>
<dbReference type="InterPro" id="IPR013762">
    <property type="entry name" value="Integrase-like_cat_sf"/>
</dbReference>
<dbReference type="PROSITE" id="PS51898">
    <property type="entry name" value="TYR_RECOMBINASE"/>
    <property type="match status" value="1"/>
</dbReference>
<dbReference type="AlphaFoldDB" id="A0A6P1DS64"/>
<dbReference type="RefSeq" id="WP_164653787.1">
    <property type="nucleotide sequence ID" value="NZ_JAAIJR010000034.1"/>
</dbReference>
<protein>
    <submittedName>
        <fullName evidence="7">Tyrosine-type recombinase/integrase</fullName>
    </submittedName>
</protein>
<evidence type="ECO:0000256" key="4">
    <source>
        <dbReference type="PROSITE-ProRule" id="PRU01248"/>
    </source>
</evidence>
<dbReference type="InterPro" id="IPR044068">
    <property type="entry name" value="CB"/>
</dbReference>
<name>A0A6P1DS64_9GAMM</name>
<evidence type="ECO:0000256" key="2">
    <source>
        <dbReference type="ARBA" id="ARBA00023125"/>
    </source>
</evidence>
<proteinExistence type="predicted"/>
<reference evidence="8" key="1">
    <citation type="journal article" date="2020" name="Microbiol. Resour. Announc.">
        <title>Draft Genome Sequences of Thiorhodococcus mannitoliphagus and Thiorhodococcus minor, Purple Sulfur Photosynthetic Bacteria in the Gammaproteobacterial Family Chromatiaceae.</title>
        <authorList>
            <person name="Aviles F.A."/>
            <person name="Meyer T.E."/>
            <person name="Kyndt J.A."/>
        </authorList>
    </citation>
    <scope>NUCLEOTIDE SEQUENCE [LARGE SCALE GENOMIC DNA]</scope>
    <source>
        <strain evidence="8">DSM 18266</strain>
    </source>
</reference>
<evidence type="ECO:0000313" key="8">
    <source>
        <dbReference type="Proteomes" id="UP000471640"/>
    </source>
</evidence>
<dbReference type="PROSITE" id="PS51900">
    <property type="entry name" value="CB"/>
    <property type="match status" value="1"/>
</dbReference>
<dbReference type="Gene3D" id="1.10.150.130">
    <property type="match status" value="1"/>
</dbReference>
<dbReference type="InterPro" id="IPR004107">
    <property type="entry name" value="Integrase_SAM-like_N"/>
</dbReference>
<dbReference type="SUPFAM" id="SSF56349">
    <property type="entry name" value="DNA breaking-rejoining enzymes"/>
    <property type="match status" value="1"/>
</dbReference>
<dbReference type="Pfam" id="PF00589">
    <property type="entry name" value="Phage_integrase"/>
    <property type="match status" value="1"/>
</dbReference>
<dbReference type="EMBL" id="JAAIJR010000034">
    <property type="protein sequence ID" value="NEX20679.1"/>
    <property type="molecule type" value="Genomic_DNA"/>
</dbReference>
<dbReference type="InterPro" id="IPR002104">
    <property type="entry name" value="Integrase_catalytic"/>
</dbReference>
<dbReference type="GO" id="GO:0015074">
    <property type="term" value="P:DNA integration"/>
    <property type="evidence" value="ECO:0007669"/>
    <property type="project" value="UniProtKB-KW"/>
</dbReference>
<evidence type="ECO:0000259" key="6">
    <source>
        <dbReference type="PROSITE" id="PS51900"/>
    </source>
</evidence>
<reference evidence="7 8" key="2">
    <citation type="submission" date="2020-02" db="EMBL/GenBank/DDBJ databases">
        <title>Genome sequences of Thiorhodococcus mannitoliphagus and Thiorhodococcus minor, purple sulfur photosynthetic bacteria in the gammaproteobacterial family, Chromatiaceae.</title>
        <authorList>
            <person name="Aviles F.A."/>
            <person name="Meyer T.E."/>
            <person name="Kyndt J.A."/>
        </authorList>
    </citation>
    <scope>NUCLEOTIDE SEQUENCE [LARGE SCALE GENOMIC DNA]</scope>
    <source>
        <strain evidence="7 8">DSM 18266</strain>
    </source>
</reference>
<dbReference type="Gene3D" id="1.10.443.10">
    <property type="entry name" value="Intergrase catalytic core"/>
    <property type="match status" value="1"/>
</dbReference>
<dbReference type="PANTHER" id="PTHR30349">
    <property type="entry name" value="PHAGE INTEGRASE-RELATED"/>
    <property type="match status" value="1"/>
</dbReference>
<evidence type="ECO:0000259" key="5">
    <source>
        <dbReference type="PROSITE" id="PS51898"/>
    </source>
</evidence>
<gene>
    <name evidence="7" type="ORF">G3480_10215</name>
</gene>
<feature type="domain" description="Tyr recombinase" evidence="5">
    <location>
        <begin position="223"/>
        <end position="406"/>
    </location>
</feature>
<dbReference type="Proteomes" id="UP000471640">
    <property type="component" value="Unassembled WGS sequence"/>
</dbReference>
<organism evidence="7 8">
    <name type="scientific">Thiorhodococcus mannitoliphagus</name>
    <dbReference type="NCBI Taxonomy" id="329406"/>
    <lineage>
        <taxon>Bacteria</taxon>
        <taxon>Pseudomonadati</taxon>
        <taxon>Pseudomonadota</taxon>
        <taxon>Gammaproteobacteria</taxon>
        <taxon>Chromatiales</taxon>
        <taxon>Chromatiaceae</taxon>
        <taxon>Thiorhodococcus</taxon>
    </lineage>
</organism>
<dbReference type="GO" id="GO:0006310">
    <property type="term" value="P:DNA recombination"/>
    <property type="evidence" value="ECO:0007669"/>
    <property type="project" value="UniProtKB-KW"/>
</dbReference>
<dbReference type="GO" id="GO:0003677">
    <property type="term" value="F:DNA binding"/>
    <property type="evidence" value="ECO:0007669"/>
    <property type="project" value="UniProtKB-UniRule"/>
</dbReference>
<evidence type="ECO:0000256" key="1">
    <source>
        <dbReference type="ARBA" id="ARBA00022908"/>
    </source>
</evidence>
<keyword evidence="1" id="KW-0229">DNA integration</keyword>
<keyword evidence="3" id="KW-0233">DNA recombination</keyword>
<dbReference type="InterPro" id="IPR011010">
    <property type="entry name" value="DNA_brk_join_enz"/>
</dbReference>
<evidence type="ECO:0000313" key="7">
    <source>
        <dbReference type="EMBL" id="NEX20679.1"/>
    </source>
</evidence>
<evidence type="ECO:0000256" key="3">
    <source>
        <dbReference type="ARBA" id="ARBA00023172"/>
    </source>
</evidence>
<dbReference type="PANTHER" id="PTHR30349:SF90">
    <property type="entry name" value="TYROSINE RECOMBINASE XERD"/>
    <property type="match status" value="1"/>
</dbReference>
<sequence length="413" mass="46340">MNEHCDPRPVVWEKLQAGLLAPHLKAVSRELSERGYAITSSNYALRLFAALGAWLEPSSHTVLDLNEAILDAFLAERYQTHQPHRQDRAMLAFFLACLRRTGVLVPRPECPDLHPTAPIREAFRAHLINQRNLAPETVSTYLDTVTRFLDWRFGVQSPPVLSALSAEDVNAFMLEQARRYGAGHTQLIASALRGFLRFLLQYGILAIDLAQAVPAPARRQLAGLPKFMPPEDVERLLASVDQTRPQGLRDEAILLLLARLGLRAGEVARLRLDDLDWEAREPVIRGKCARVERLPLPWDVGEALSRYLREARPACITRQVFVCLRAPRRGFQAGNAVGTIVRRALARADLHPPHQGAHLLRHSLPTRLLREGASLVEIGELLRHHNLDTTRIYAKVDEPSLRRLAPPWPGGAQ</sequence>
<keyword evidence="8" id="KW-1185">Reference proteome</keyword>
<comment type="caution">
    <text evidence="7">The sequence shown here is derived from an EMBL/GenBank/DDBJ whole genome shotgun (WGS) entry which is preliminary data.</text>
</comment>
<dbReference type="InterPro" id="IPR010998">
    <property type="entry name" value="Integrase_recombinase_N"/>
</dbReference>
<keyword evidence="2 4" id="KW-0238">DNA-binding</keyword>
<feature type="domain" description="Core-binding (CB)" evidence="6">
    <location>
        <begin position="114"/>
        <end position="200"/>
    </location>
</feature>